<dbReference type="Pfam" id="PF13193">
    <property type="entry name" value="AMP-binding_C"/>
    <property type="match status" value="1"/>
</dbReference>
<proteinExistence type="inferred from homology"/>
<reference evidence="8" key="2">
    <citation type="submission" date="2020-09" db="EMBL/GenBank/DDBJ databases">
        <authorList>
            <person name="Sun Q."/>
            <person name="Zhou Y."/>
        </authorList>
    </citation>
    <scope>NUCLEOTIDE SEQUENCE</scope>
    <source>
        <strain evidence="8">CGMCC 1.12919</strain>
    </source>
</reference>
<accession>A0A916UMW0</accession>
<dbReference type="PANTHER" id="PTHR43767">
    <property type="entry name" value="LONG-CHAIN-FATTY-ACID--COA LIGASE"/>
    <property type="match status" value="1"/>
</dbReference>
<dbReference type="EMBL" id="BMGG01000007">
    <property type="protein sequence ID" value="GGC78106.1"/>
    <property type="molecule type" value="Genomic_DNA"/>
</dbReference>
<evidence type="ECO:0000259" key="6">
    <source>
        <dbReference type="Pfam" id="PF00501"/>
    </source>
</evidence>
<dbReference type="EC" id="6.2.1.44" evidence="4"/>
<dbReference type="InterPro" id="IPR045851">
    <property type="entry name" value="AMP-bd_C_sf"/>
</dbReference>
<dbReference type="Gene3D" id="3.30.300.30">
    <property type="match status" value="1"/>
</dbReference>
<gene>
    <name evidence="8" type="ORF">GCM10010994_40430</name>
</gene>
<feature type="domain" description="AMP-binding enzyme C-terminal" evidence="7">
    <location>
        <begin position="439"/>
        <end position="514"/>
    </location>
</feature>
<feature type="domain" description="AMP-dependent synthetase/ligase" evidence="6">
    <location>
        <begin position="27"/>
        <end position="389"/>
    </location>
</feature>
<sequence length="533" mass="56911">MTVNDVNSGAGATARLAVAVGDLARVHARATPDRPAMVFEERVTSYAALDRRTNQVANGLLAAGIRDQARIAVLAKNSDRFYDVYFGAAKANNVIVPVNWRLAPPEIAFIINHSQAKALVIGAEYLPLLDEIGTELTGLELILAVGADGTRHVEFDAWQAGQPHADPGLAHDADMTVMQLYTSGTTGLPKGVELTNGNVVSALAAGLSGALGPWGPEEVVLIPLPLFHVGGAHFGTNAFYHGGCNVILRETSADLILEAFRRHPITRAGFVPSVLLLCLQHPDCPATDFGPLHTITYGGSPIPFDLLRQAIDVFKCGFVHMYGMTESTSLATVLKPEEHDLDNLTRLRSVGRAVPGLAVQIVDANGAEVAPGQVGEIIVRGPCVTKGYWRQPDATAHTIRAGWLHTGDAGYADEDGYLYVYDRVKDMIVSGGENVYPAEVESAIFGHPAVADVAVIGVPDARWGEAVKAVVVLAPGADTSADAIIDFARARIAGFKCPKSVDFVDALPRNPSGKILKRLLREPYWAGYERQVN</sequence>
<dbReference type="Gene3D" id="3.40.50.12780">
    <property type="entry name" value="N-terminal domain of ligase-like"/>
    <property type="match status" value="1"/>
</dbReference>
<dbReference type="AlphaFoldDB" id="A0A916UMW0"/>
<dbReference type="CDD" id="cd17631">
    <property type="entry name" value="FACL_FadD13-like"/>
    <property type="match status" value="1"/>
</dbReference>
<protein>
    <recommendedName>
        <fullName evidence="5">3-methylmercaptopropionyl-CoA ligase</fullName>
        <ecNumber evidence="4">6.2.1.44</ecNumber>
    </recommendedName>
</protein>
<organism evidence="8 9">
    <name type="scientific">Chelatococcus reniformis</name>
    <dbReference type="NCBI Taxonomy" id="1494448"/>
    <lineage>
        <taxon>Bacteria</taxon>
        <taxon>Pseudomonadati</taxon>
        <taxon>Pseudomonadota</taxon>
        <taxon>Alphaproteobacteria</taxon>
        <taxon>Hyphomicrobiales</taxon>
        <taxon>Chelatococcaceae</taxon>
        <taxon>Chelatococcus</taxon>
    </lineage>
</organism>
<dbReference type="Proteomes" id="UP000637002">
    <property type="component" value="Unassembled WGS sequence"/>
</dbReference>
<name>A0A916UMW0_9HYPH</name>
<dbReference type="NCBIfam" id="NF004837">
    <property type="entry name" value="PRK06187.1"/>
    <property type="match status" value="1"/>
</dbReference>
<keyword evidence="2" id="KW-0436">Ligase</keyword>
<dbReference type="GO" id="GO:0016878">
    <property type="term" value="F:acid-thiol ligase activity"/>
    <property type="evidence" value="ECO:0007669"/>
    <property type="project" value="UniProtKB-ARBA"/>
</dbReference>
<dbReference type="InterPro" id="IPR000873">
    <property type="entry name" value="AMP-dep_synth/lig_dom"/>
</dbReference>
<dbReference type="RefSeq" id="WP_188610977.1">
    <property type="nucleotide sequence ID" value="NZ_BMGG01000007.1"/>
</dbReference>
<dbReference type="SUPFAM" id="SSF56801">
    <property type="entry name" value="Acetyl-CoA synthetase-like"/>
    <property type="match status" value="1"/>
</dbReference>
<evidence type="ECO:0000256" key="1">
    <source>
        <dbReference type="ARBA" id="ARBA00006432"/>
    </source>
</evidence>
<comment type="catalytic activity">
    <reaction evidence="3">
        <text>3-(methylsulfanyl)propanoate + ATP + CoA = 3-(methylsulfanyl)propanoyl-CoA + AMP + diphosphate</text>
        <dbReference type="Rhea" id="RHEA:43052"/>
        <dbReference type="ChEBI" id="CHEBI:30616"/>
        <dbReference type="ChEBI" id="CHEBI:33019"/>
        <dbReference type="ChEBI" id="CHEBI:49016"/>
        <dbReference type="ChEBI" id="CHEBI:57287"/>
        <dbReference type="ChEBI" id="CHEBI:82815"/>
        <dbReference type="ChEBI" id="CHEBI:456215"/>
        <dbReference type="EC" id="6.2.1.44"/>
    </reaction>
    <physiologicalReaction direction="left-to-right" evidence="3">
        <dbReference type="Rhea" id="RHEA:43053"/>
    </physiologicalReaction>
</comment>
<comment type="similarity">
    <text evidence="1">Belongs to the ATP-dependent AMP-binding enzyme family.</text>
</comment>
<dbReference type="InterPro" id="IPR042099">
    <property type="entry name" value="ANL_N_sf"/>
</dbReference>
<dbReference type="PANTHER" id="PTHR43767:SF1">
    <property type="entry name" value="NONRIBOSOMAL PEPTIDE SYNTHASE PES1 (EUROFUNG)-RELATED"/>
    <property type="match status" value="1"/>
</dbReference>
<dbReference type="InterPro" id="IPR025110">
    <property type="entry name" value="AMP-bd_C"/>
</dbReference>
<evidence type="ECO:0000256" key="2">
    <source>
        <dbReference type="ARBA" id="ARBA00022598"/>
    </source>
</evidence>
<dbReference type="Pfam" id="PF00501">
    <property type="entry name" value="AMP-binding"/>
    <property type="match status" value="1"/>
</dbReference>
<evidence type="ECO:0000259" key="7">
    <source>
        <dbReference type="Pfam" id="PF13193"/>
    </source>
</evidence>
<evidence type="ECO:0000256" key="4">
    <source>
        <dbReference type="ARBA" id="ARBA00066616"/>
    </source>
</evidence>
<dbReference type="InterPro" id="IPR050237">
    <property type="entry name" value="ATP-dep_AMP-bd_enzyme"/>
</dbReference>
<keyword evidence="9" id="KW-1185">Reference proteome</keyword>
<evidence type="ECO:0000313" key="8">
    <source>
        <dbReference type="EMBL" id="GGC78106.1"/>
    </source>
</evidence>
<evidence type="ECO:0000313" key="9">
    <source>
        <dbReference type="Proteomes" id="UP000637002"/>
    </source>
</evidence>
<evidence type="ECO:0000256" key="3">
    <source>
        <dbReference type="ARBA" id="ARBA00051915"/>
    </source>
</evidence>
<reference evidence="8" key="1">
    <citation type="journal article" date="2014" name="Int. J. Syst. Evol. Microbiol.">
        <title>Complete genome sequence of Corynebacterium casei LMG S-19264T (=DSM 44701T), isolated from a smear-ripened cheese.</title>
        <authorList>
            <consortium name="US DOE Joint Genome Institute (JGI-PGF)"/>
            <person name="Walter F."/>
            <person name="Albersmeier A."/>
            <person name="Kalinowski J."/>
            <person name="Ruckert C."/>
        </authorList>
    </citation>
    <scope>NUCLEOTIDE SEQUENCE</scope>
    <source>
        <strain evidence="8">CGMCC 1.12919</strain>
    </source>
</reference>
<evidence type="ECO:0000256" key="5">
    <source>
        <dbReference type="ARBA" id="ARBA00067668"/>
    </source>
</evidence>
<comment type="caution">
    <text evidence="8">The sequence shown here is derived from an EMBL/GenBank/DDBJ whole genome shotgun (WGS) entry which is preliminary data.</text>
</comment>
<dbReference type="FunFam" id="3.30.300.30:FF:000008">
    <property type="entry name" value="2,3-dihydroxybenzoate-AMP ligase"/>
    <property type="match status" value="1"/>
</dbReference>